<dbReference type="Pfam" id="PF00096">
    <property type="entry name" value="zf-C2H2"/>
    <property type="match status" value="2"/>
</dbReference>
<evidence type="ECO:0000256" key="4">
    <source>
        <dbReference type="ARBA" id="ARBA00022771"/>
    </source>
</evidence>
<dbReference type="PANTHER" id="PTHR24403">
    <property type="entry name" value="ZINC FINGER PROTEIN"/>
    <property type="match status" value="1"/>
</dbReference>
<proteinExistence type="predicted"/>
<evidence type="ECO:0000256" key="1">
    <source>
        <dbReference type="ARBA" id="ARBA00004123"/>
    </source>
</evidence>
<evidence type="ECO:0000256" key="5">
    <source>
        <dbReference type="ARBA" id="ARBA00022833"/>
    </source>
</evidence>
<accession>A0A401TJ75</accession>
<feature type="domain" description="C2H2-type" evidence="10">
    <location>
        <begin position="255"/>
        <end position="282"/>
    </location>
</feature>
<keyword evidence="3" id="KW-0677">Repeat</keyword>
<name>A0A401TJ75_CHIPU</name>
<keyword evidence="2" id="KW-0479">Metal-binding</keyword>
<feature type="compositionally biased region" description="Low complexity" evidence="9">
    <location>
        <begin position="168"/>
        <end position="181"/>
    </location>
</feature>
<evidence type="ECO:0000259" key="10">
    <source>
        <dbReference type="PROSITE" id="PS50157"/>
    </source>
</evidence>
<keyword evidence="6" id="KW-0238">DNA-binding</keyword>
<dbReference type="Proteomes" id="UP000287033">
    <property type="component" value="Unassembled WGS sequence"/>
</dbReference>
<evidence type="ECO:0000256" key="6">
    <source>
        <dbReference type="ARBA" id="ARBA00023125"/>
    </source>
</evidence>
<dbReference type="InterPro" id="IPR036236">
    <property type="entry name" value="Znf_C2H2_sf"/>
</dbReference>
<dbReference type="GO" id="GO:0005634">
    <property type="term" value="C:nucleus"/>
    <property type="evidence" value="ECO:0007669"/>
    <property type="project" value="UniProtKB-SubCell"/>
</dbReference>
<dbReference type="FunFam" id="3.30.160.60:FF:000123">
    <property type="entry name" value="transcriptional repressor CTCF isoform X1"/>
    <property type="match status" value="1"/>
</dbReference>
<dbReference type="OrthoDB" id="6077919at2759"/>
<evidence type="ECO:0000313" key="11">
    <source>
        <dbReference type="EMBL" id="GCC42711.1"/>
    </source>
</evidence>
<reference evidence="11 12" key="1">
    <citation type="journal article" date="2018" name="Nat. Ecol. Evol.">
        <title>Shark genomes provide insights into elasmobranch evolution and the origin of vertebrates.</title>
        <authorList>
            <person name="Hara Y"/>
            <person name="Yamaguchi K"/>
            <person name="Onimaru K"/>
            <person name="Kadota M"/>
            <person name="Koyanagi M"/>
            <person name="Keeley SD"/>
            <person name="Tatsumi K"/>
            <person name="Tanaka K"/>
            <person name="Motone F"/>
            <person name="Kageyama Y"/>
            <person name="Nozu R"/>
            <person name="Adachi N"/>
            <person name="Nishimura O"/>
            <person name="Nakagawa R"/>
            <person name="Tanegashima C"/>
            <person name="Kiyatake I"/>
            <person name="Matsumoto R"/>
            <person name="Murakumo K"/>
            <person name="Nishida K"/>
            <person name="Terakita A"/>
            <person name="Kuratani S"/>
            <person name="Sato K"/>
            <person name="Hyodo S Kuraku.S."/>
        </authorList>
    </citation>
    <scope>NUCLEOTIDE SEQUENCE [LARGE SCALE GENOMIC DNA]</scope>
</reference>
<keyword evidence="5" id="KW-0862">Zinc</keyword>
<evidence type="ECO:0000313" key="12">
    <source>
        <dbReference type="Proteomes" id="UP000287033"/>
    </source>
</evidence>
<dbReference type="STRING" id="137246.A0A401TJ75"/>
<feature type="region of interest" description="Disordered" evidence="9">
    <location>
        <begin position="72"/>
        <end position="184"/>
    </location>
</feature>
<dbReference type="EMBL" id="BEZZ01083212">
    <property type="protein sequence ID" value="GCC42711.1"/>
    <property type="molecule type" value="Genomic_DNA"/>
</dbReference>
<dbReference type="InterPro" id="IPR050688">
    <property type="entry name" value="Zinc_finger/UBP_domain"/>
</dbReference>
<feature type="non-terminal residue" evidence="11">
    <location>
        <position position="351"/>
    </location>
</feature>
<dbReference type="OMA" id="FACARKE"/>
<feature type="region of interest" description="Disordered" evidence="9">
    <location>
        <begin position="1"/>
        <end position="23"/>
    </location>
</feature>
<dbReference type="InterPro" id="IPR013087">
    <property type="entry name" value="Znf_C2H2_type"/>
</dbReference>
<dbReference type="GO" id="GO:0008270">
    <property type="term" value="F:zinc ion binding"/>
    <property type="evidence" value="ECO:0007669"/>
    <property type="project" value="UniProtKB-KW"/>
</dbReference>
<evidence type="ECO:0000256" key="2">
    <source>
        <dbReference type="ARBA" id="ARBA00022723"/>
    </source>
</evidence>
<keyword evidence="4 8" id="KW-0863">Zinc-finger</keyword>
<sequence>MSGESALPPFADQPPRQEEEEEVKPLMCALCPYVTQSDEDMRVHRTTHSQPGPPLQAPAPVKREVPIEWWAPCDGETSEGSDGGLCPRGAGAYTWDPGQERPWLFEESQDGGGQRGRAGEEEEEEGEEDVNYKVVVVGEDGKGGSAQRPPGGPEGEPDSESGHGGGSPNTPGARPTTGTGPNKQRWQSKQYQCDLCPYVAGGKQELRTHERETHLREGSDVIKCSQCNYTTNKISFWRQHKLVHVSASGSPGRIYMCKTCGWKTKYRHSLVKHIALHTGNKSFQCDQCGFACARKENLKRHKLTHLKKGVDGKGLLLKCNWCEYSTAHSNALRRHAMTLHNGEGRPRGWQG</sequence>
<dbReference type="AlphaFoldDB" id="A0A401TJ75"/>
<dbReference type="Gene3D" id="3.30.160.60">
    <property type="entry name" value="Classic Zinc Finger"/>
    <property type="match status" value="3"/>
</dbReference>
<comment type="subcellular location">
    <subcellularLocation>
        <location evidence="1">Nucleus</location>
    </subcellularLocation>
</comment>
<keyword evidence="12" id="KW-1185">Reference proteome</keyword>
<feature type="domain" description="C2H2-type" evidence="10">
    <location>
        <begin position="317"/>
        <end position="345"/>
    </location>
</feature>
<keyword evidence="7" id="KW-0539">Nucleus</keyword>
<dbReference type="PROSITE" id="PS00028">
    <property type="entry name" value="ZINC_FINGER_C2H2_1"/>
    <property type="match status" value="1"/>
</dbReference>
<gene>
    <name evidence="11" type="ORF">chiPu_0026582</name>
</gene>
<evidence type="ECO:0000256" key="3">
    <source>
        <dbReference type="ARBA" id="ARBA00022737"/>
    </source>
</evidence>
<evidence type="ECO:0000256" key="7">
    <source>
        <dbReference type="ARBA" id="ARBA00023242"/>
    </source>
</evidence>
<dbReference type="SMART" id="SM00355">
    <property type="entry name" value="ZnF_C2H2"/>
    <property type="match status" value="6"/>
</dbReference>
<evidence type="ECO:0000256" key="9">
    <source>
        <dbReference type="SAM" id="MobiDB-lite"/>
    </source>
</evidence>
<protein>
    <recommendedName>
        <fullName evidence="10">C2H2-type domain-containing protein</fullName>
    </recommendedName>
</protein>
<dbReference type="PANTHER" id="PTHR24403:SF67">
    <property type="entry name" value="FI01116P-RELATED"/>
    <property type="match status" value="1"/>
</dbReference>
<dbReference type="GO" id="GO:0003677">
    <property type="term" value="F:DNA binding"/>
    <property type="evidence" value="ECO:0007669"/>
    <property type="project" value="UniProtKB-KW"/>
</dbReference>
<dbReference type="PROSITE" id="PS50157">
    <property type="entry name" value="ZINC_FINGER_C2H2_2"/>
    <property type="match status" value="4"/>
</dbReference>
<feature type="domain" description="C2H2-type" evidence="10">
    <location>
        <begin position="283"/>
        <end position="305"/>
    </location>
</feature>
<feature type="compositionally biased region" description="Acidic residues" evidence="9">
    <location>
        <begin position="120"/>
        <end position="129"/>
    </location>
</feature>
<feature type="domain" description="C2H2-type" evidence="10">
    <location>
        <begin position="191"/>
        <end position="219"/>
    </location>
</feature>
<dbReference type="GO" id="GO:0045944">
    <property type="term" value="P:positive regulation of transcription by RNA polymerase II"/>
    <property type="evidence" value="ECO:0007669"/>
    <property type="project" value="TreeGrafter"/>
</dbReference>
<comment type="caution">
    <text evidence="11">The sequence shown here is derived from an EMBL/GenBank/DDBJ whole genome shotgun (WGS) entry which is preliminary data.</text>
</comment>
<organism evidence="11 12">
    <name type="scientific">Chiloscyllium punctatum</name>
    <name type="common">Brownbanded bambooshark</name>
    <name type="synonym">Hemiscyllium punctatum</name>
    <dbReference type="NCBI Taxonomy" id="137246"/>
    <lineage>
        <taxon>Eukaryota</taxon>
        <taxon>Metazoa</taxon>
        <taxon>Chordata</taxon>
        <taxon>Craniata</taxon>
        <taxon>Vertebrata</taxon>
        <taxon>Chondrichthyes</taxon>
        <taxon>Elasmobranchii</taxon>
        <taxon>Galeomorphii</taxon>
        <taxon>Galeoidea</taxon>
        <taxon>Orectolobiformes</taxon>
        <taxon>Hemiscylliidae</taxon>
        <taxon>Chiloscyllium</taxon>
    </lineage>
</organism>
<dbReference type="SUPFAM" id="SSF57667">
    <property type="entry name" value="beta-beta-alpha zinc fingers"/>
    <property type="match status" value="2"/>
</dbReference>
<evidence type="ECO:0000256" key="8">
    <source>
        <dbReference type="PROSITE-ProRule" id="PRU00042"/>
    </source>
</evidence>